<name>A0A6P8XH57_DROAB</name>
<keyword evidence="2 11" id="KW-0728">SH3 domain</keyword>
<dbReference type="InterPro" id="IPR002017">
    <property type="entry name" value="Spectrin_repeat"/>
</dbReference>
<feature type="region of interest" description="Disordered" evidence="12">
    <location>
        <begin position="242"/>
        <end position="276"/>
    </location>
</feature>
<feature type="domain" description="PH" evidence="14">
    <location>
        <begin position="2163"/>
        <end position="2274"/>
    </location>
</feature>
<evidence type="ECO:0000256" key="10">
    <source>
        <dbReference type="ARBA" id="ARBA00023157"/>
    </source>
</evidence>
<gene>
    <name evidence="18" type="primary">LOC117572240</name>
</gene>
<dbReference type="CDD" id="cd00176">
    <property type="entry name" value="SPEC"/>
    <property type="match status" value="5"/>
</dbReference>
<evidence type="ECO:0000259" key="13">
    <source>
        <dbReference type="PROSITE" id="PS50002"/>
    </source>
</evidence>
<keyword evidence="8" id="KW-0418">Kinase</keyword>
<feature type="domain" description="PH" evidence="14">
    <location>
        <begin position="1481"/>
        <end position="1593"/>
    </location>
</feature>
<dbReference type="Pfam" id="PF13716">
    <property type="entry name" value="CRAL_TRIO_2"/>
    <property type="match status" value="1"/>
</dbReference>
<feature type="region of interest" description="Disordered" evidence="12">
    <location>
        <begin position="1919"/>
        <end position="1960"/>
    </location>
</feature>
<dbReference type="PANTHER" id="PTHR22826">
    <property type="entry name" value="RHO GUANINE EXCHANGE FACTOR-RELATED"/>
    <property type="match status" value="1"/>
</dbReference>
<keyword evidence="6" id="KW-0808">Transferase</keyword>
<dbReference type="FunFam" id="1.20.58.60:FF:000034">
    <property type="entry name" value="kalirin isoform X2"/>
    <property type="match status" value="1"/>
</dbReference>
<evidence type="ECO:0000256" key="7">
    <source>
        <dbReference type="ARBA" id="ARBA00022741"/>
    </source>
</evidence>
<dbReference type="GO" id="GO:0016301">
    <property type="term" value="F:kinase activity"/>
    <property type="evidence" value="ECO:0007669"/>
    <property type="project" value="UniProtKB-KW"/>
</dbReference>
<feature type="compositionally biased region" description="Low complexity" evidence="12">
    <location>
        <begin position="1245"/>
        <end position="1260"/>
    </location>
</feature>
<evidence type="ECO:0000313" key="18">
    <source>
        <dbReference type="RefSeq" id="XP_034110815.2"/>
    </source>
</evidence>
<dbReference type="InterPro" id="IPR051336">
    <property type="entry name" value="RhoGEF_Guanine_NuclExch_SF"/>
</dbReference>
<dbReference type="SMART" id="SM00150">
    <property type="entry name" value="SPEC"/>
    <property type="match status" value="7"/>
</dbReference>
<dbReference type="GO" id="GO:0005737">
    <property type="term" value="C:cytoplasm"/>
    <property type="evidence" value="ECO:0007669"/>
    <property type="project" value="UniProtKB-SubCell"/>
</dbReference>
<evidence type="ECO:0000256" key="11">
    <source>
        <dbReference type="PROSITE-ProRule" id="PRU00192"/>
    </source>
</evidence>
<feature type="compositionally biased region" description="Polar residues" evidence="12">
    <location>
        <begin position="1638"/>
        <end position="1650"/>
    </location>
</feature>
<dbReference type="Pfam" id="PF23323">
    <property type="entry name" value="Spectrin_6"/>
    <property type="match status" value="1"/>
</dbReference>
<dbReference type="InterPro" id="IPR001331">
    <property type="entry name" value="GDS_CDC24_CS"/>
</dbReference>
<feature type="domain" description="CRAL-TRIO" evidence="16">
    <location>
        <begin position="6"/>
        <end position="156"/>
    </location>
</feature>
<dbReference type="GO" id="GO:0019898">
    <property type="term" value="C:extrinsic component of membrane"/>
    <property type="evidence" value="ECO:0007669"/>
    <property type="project" value="TreeGrafter"/>
</dbReference>
<dbReference type="GO" id="GO:0005524">
    <property type="term" value="F:ATP binding"/>
    <property type="evidence" value="ECO:0007669"/>
    <property type="project" value="UniProtKB-KW"/>
</dbReference>
<evidence type="ECO:0000259" key="16">
    <source>
        <dbReference type="PROSITE" id="PS50191"/>
    </source>
</evidence>
<dbReference type="GO" id="GO:0005085">
    <property type="term" value="F:guanyl-nucleotide exchange factor activity"/>
    <property type="evidence" value="ECO:0007669"/>
    <property type="project" value="UniProtKB-KW"/>
</dbReference>
<dbReference type="InterPro" id="IPR001452">
    <property type="entry name" value="SH3_domain"/>
</dbReference>
<dbReference type="SUPFAM" id="SSF46966">
    <property type="entry name" value="Spectrin repeat"/>
    <property type="match status" value="5"/>
</dbReference>
<dbReference type="InterPro" id="IPR000219">
    <property type="entry name" value="DH_dom"/>
</dbReference>
<feature type="compositionally biased region" description="Polar residues" evidence="12">
    <location>
        <begin position="1744"/>
        <end position="1755"/>
    </location>
</feature>
<dbReference type="FunFam" id="1.20.900.10:FF:000001">
    <property type="entry name" value="Guanine nucleotide exchange factor DBS"/>
    <property type="match status" value="1"/>
</dbReference>
<reference evidence="18" key="1">
    <citation type="submission" date="2025-08" db="UniProtKB">
        <authorList>
            <consortium name="RefSeq"/>
        </authorList>
    </citation>
    <scope>IDENTIFICATION</scope>
    <source>
        <strain evidence="18">15112-1751.03</strain>
        <tissue evidence="18">Whole Adult</tissue>
    </source>
</reference>
<dbReference type="RefSeq" id="XP_034110815.2">
    <property type="nucleotide sequence ID" value="XM_034254924.2"/>
</dbReference>
<comment type="subcellular location">
    <subcellularLocation>
        <location evidence="1">Cytoplasm</location>
    </subcellularLocation>
</comment>
<evidence type="ECO:0000259" key="14">
    <source>
        <dbReference type="PROSITE" id="PS50003"/>
    </source>
</evidence>
<feature type="compositionally biased region" description="Polar residues" evidence="12">
    <location>
        <begin position="1844"/>
        <end position="1855"/>
    </location>
</feature>
<dbReference type="Gene3D" id="2.30.29.30">
    <property type="entry name" value="Pleckstrin-homology domain (PH domain)/Phosphotyrosine-binding domain (PTB)"/>
    <property type="match status" value="2"/>
</dbReference>
<dbReference type="Gene3D" id="1.20.58.60">
    <property type="match status" value="4"/>
</dbReference>
<dbReference type="InterPro" id="IPR036028">
    <property type="entry name" value="SH3-like_dom_sf"/>
</dbReference>
<keyword evidence="9" id="KW-0067">ATP-binding</keyword>
<dbReference type="Gene3D" id="2.30.30.40">
    <property type="entry name" value="SH3 Domains"/>
    <property type="match status" value="1"/>
</dbReference>
<feature type="domain" description="DH" evidence="15">
    <location>
        <begin position="1968"/>
        <end position="2150"/>
    </location>
</feature>
<dbReference type="SMART" id="SM00516">
    <property type="entry name" value="SEC14"/>
    <property type="match status" value="1"/>
</dbReference>
<dbReference type="InterPro" id="IPR047054">
    <property type="entry name" value="Kalirin_TRIO_PH_1"/>
</dbReference>
<proteinExistence type="predicted"/>
<dbReference type="PANTHER" id="PTHR22826:SF106">
    <property type="entry name" value="TRIO, ISOFORM A"/>
    <property type="match status" value="1"/>
</dbReference>
<dbReference type="Proteomes" id="UP000515160">
    <property type="component" value="Chromosome 3"/>
</dbReference>
<dbReference type="SUPFAM" id="SSF48065">
    <property type="entry name" value="DBL homology domain (DH-domain)"/>
    <property type="match status" value="2"/>
</dbReference>
<protein>
    <submittedName>
        <fullName evidence="18">LOW QUALITY PROTEIN: kalirin</fullName>
    </submittedName>
</protein>
<organism evidence="17 18">
    <name type="scientific">Drosophila albomicans</name>
    <name type="common">Fruit fly</name>
    <dbReference type="NCBI Taxonomy" id="7291"/>
    <lineage>
        <taxon>Eukaryota</taxon>
        <taxon>Metazoa</taxon>
        <taxon>Ecdysozoa</taxon>
        <taxon>Arthropoda</taxon>
        <taxon>Hexapoda</taxon>
        <taxon>Insecta</taxon>
        <taxon>Pterygota</taxon>
        <taxon>Neoptera</taxon>
        <taxon>Endopterygota</taxon>
        <taxon>Diptera</taxon>
        <taxon>Brachycera</taxon>
        <taxon>Muscomorpha</taxon>
        <taxon>Ephydroidea</taxon>
        <taxon>Drosophilidae</taxon>
        <taxon>Drosophila</taxon>
    </lineage>
</organism>
<dbReference type="PROSITE" id="PS00741">
    <property type="entry name" value="DH_1"/>
    <property type="match status" value="1"/>
</dbReference>
<evidence type="ECO:0000256" key="12">
    <source>
        <dbReference type="SAM" id="MobiDB-lite"/>
    </source>
</evidence>
<evidence type="ECO:0000256" key="6">
    <source>
        <dbReference type="ARBA" id="ARBA00022679"/>
    </source>
</evidence>
<dbReference type="SMART" id="SM00233">
    <property type="entry name" value="PH"/>
    <property type="match status" value="2"/>
</dbReference>
<dbReference type="CDD" id="cd13240">
    <property type="entry name" value="PH1_Kalirin_Trio_like"/>
    <property type="match status" value="1"/>
</dbReference>
<evidence type="ECO:0000256" key="4">
    <source>
        <dbReference type="ARBA" id="ARBA00022553"/>
    </source>
</evidence>
<dbReference type="InterPro" id="IPR001251">
    <property type="entry name" value="CRAL-TRIO_dom"/>
</dbReference>
<feature type="region of interest" description="Disordered" evidence="12">
    <location>
        <begin position="1714"/>
        <end position="1869"/>
    </location>
</feature>
<dbReference type="OrthoDB" id="10256089at2759"/>
<feature type="compositionally biased region" description="Low complexity" evidence="12">
    <location>
        <begin position="1272"/>
        <end position="1283"/>
    </location>
</feature>
<dbReference type="CDD" id="cd00170">
    <property type="entry name" value="SEC14"/>
    <property type="match status" value="1"/>
</dbReference>
<dbReference type="PROSITE" id="PS50003">
    <property type="entry name" value="PH_DOMAIN"/>
    <property type="match status" value="2"/>
</dbReference>
<evidence type="ECO:0000256" key="3">
    <source>
        <dbReference type="ARBA" id="ARBA00022490"/>
    </source>
</evidence>
<dbReference type="GO" id="GO:0035556">
    <property type="term" value="P:intracellular signal transduction"/>
    <property type="evidence" value="ECO:0007669"/>
    <property type="project" value="InterPro"/>
</dbReference>
<sequence>MDGQRARDLLTLLQERVVFLTGGRDRRGGPLLCFPATPRRDRLKPEDLRRLLSYLISIPSDAAKNLGFTVIIDMRGNGNCSTNVKTILKVLQEHFSANIHNVVIIKPDNFWQKQRASISSNKYKFETQTISIEALNKIAESHQLTADFDGQQVYDHQQWTDARLAIEDFFWQAGDMADRIDDLQEDLNRNDFAEDVSLARHAIDHHNEMRKKITKLPIEDLDMQGKKLVTKINMAAAANAGAAGQCTGGSAPSECSDSGTSSAGQQQNARVATNNNPDMSAAINKAMRQIDLIHTGQERLLMLWQHKKVKLDQCFQWRLFEQDCEKMFDWILHNRDVFQMSYVEIGHNYSVAKSLQDEHQKFAVASMNVNVNIDRILAVAARLIESQHYAAQHIKTLAQRLDRTWKDFGAGLDERTAVLQLSVLFHHKAEQYCNSVASWAAACQASQPLPCDIQSLETAIRTHQSLYEAMCQAYTEVHSTSKKLLYQLDHLVQVCNQPPPPGVPDHRKNSNSSSYNKYERQNPAADYSEGASHVLAVIHQILSHHRTLEAKWHQEKIRLHQTLALRLFQEDVKQVLDWLKNHGEVFLRKNTGIGRNLQKARVYQKSHEHFENVAQNTYSNAEKLLSAAEELARSGEADPNEIYSVARELELQVASFAERVEQRRRRLEMAVIFYTHEKEVTAWIESLRTDVSTDETRLSQENLEGIERLLQQYRDQQESTVNACMTIIAQGEALLQEMRALEYVDNTGSLAALEATLEKLSKQKIEVEELWSARKFRADLILRLRYFERDAMDLSSQLEIWSEELQHADLSRDYQKAEQLIRMHNESVTDIQNTTYEVLQQGQDLLQLFENAGFISMADATHTAQARIEYLLDFLREREIDLEELSEAKRAKLEQAVQLCQFQNDANQVISWIRNGEAMLVASFVTPNSLQEAEQLRKEHEQFQIAIEKTHTSAVQVKYRADALINANHYDPTSIRDISDDVTKKWQQLVTYAEERHKLVTASINFYKTAEQVCSVLDSLEREYRREDDWCGGGGSSDKAQTIVQLISKHQEQKEAFLKACTLARRTAETFLKYANRSQQYYQYPQGNCEAHVKSKLDKLLTQENQVLDFWTLRKKSLDQCQQFVLFERSAKQAIEWIHNTGEGYLSSRTNLVGISREETEGLLKEHNEFRSTAKETRERVKLLIQLADSLVEKGHAHASSIKQWVASVDQRYKDFSNRMDSYCEQLEKSLGMTQQQQLHMQPESDANSSISSTSGASSSNDRHSDPTLEAKLTTSASSAASKEINEEKRKSARRKEFIMAELMQTERAYVNDLATCIKCFLEEFRSGRNVPPALIGQEDIIFGNIREIHHFHQKIFLRELEKYETMPEDVGHCFVTWAVKFDMYVHYCKNKPTSNNLLVQHAGNYFEELQRRLEVEHPLPAYLIKPVQRITKYQLLLKDLLSCCEGSHGEIKEGLEVMLNVPKKANDAMHLSLLENCDVSIDKLGEVVLQEAFQAWDTKQIIRKGRERRVFLFELYLLFAKEVKESNVVKYQFKSKLMTTDMGITEHIEGDETKFAVWTGRSPMLSDCRIVLKANSLETKQIWVKKLREVMQETCFSGTSLTLPKSPAKNSGSSQRSSRDLDEPLTENDHDRCSLASFGSGNTTDSDNKLGNQEATWVVADYIASSGSNELSVSKGQQVEIIEPPTASEPDFCLVRLNPQHDDSAVQEGLVPVSVLKPPPGSHKQGSTGGSSGQTGASGASQKPNDNMQDQGNRSKADALSSSTKRRGFSGRKWLPPQLRKLSQSKGEKLPNDKSLLKKPSEKNLRLPQKHAEELAEQTAGTATPGSGASTSGSVGQMPPQFPNVTSTTTAQQQQHDEPDEEAGLELPPPMKPIQEPHLIANGPPAFPKDLKESSANLTSTGKIDGKLSEIEQIVRMSREQHESNSRVDGAVTAEEAAESAATNGRSHDDDRNNTGNSDSQAAALKQRQMVLHELVSTEDKYVKDLEVIVNGYMKEIHNKEIPRPVDLQGGKMDLVFNNITEIYEWHRDKFLRALRHCQRTPADLGPLIENSSKKFNMYYYFCSNKILSEYIVNEHYDYFEKICNKLGEKDRMKLSDLLIKPVQRITKYELLIKQLLRETQRAGLQNEVASLVEAYNQMRVVVKTVDDMTLVLRGLHDFDGEITAQGNLLLQGTLQCSIDAGQRQRELQVFLFQQIIIFADIQKAKTQYTDPIYKYRTHIQLNHMHLERMKESDYSFRIKSTDPNKPTVAIDCQAASAESYAEWLGMLNKILEQQSALISRLVNPLNN</sequence>
<keyword evidence="5" id="KW-0344">Guanine-nucleotide releasing factor</keyword>
<dbReference type="GeneID" id="117572240"/>
<feature type="domain" description="SH3" evidence="13">
    <location>
        <begin position="1652"/>
        <end position="1722"/>
    </location>
</feature>
<dbReference type="CDD" id="cd11852">
    <property type="entry name" value="SH3_Kalirin_1"/>
    <property type="match status" value="1"/>
</dbReference>
<evidence type="ECO:0000313" key="17">
    <source>
        <dbReference type="Proteomes" id="UP000515160"/>
    </source>
</evidence>
<dbReference type="SUPFAM" id="SSF50729">
    <property type="entry name" value="PH domain-like"/>
    <property type="match status" value="2"/>
</dbReference>
<dbReference type="InterPro" id="IPR028570">
    <property type="entry name" value="Kalirin_TRIO_SH3_1"/>
</dbReference>
<dbReference type="FunFam" id="1.20.58.60:FF:000341">
    <property type="entry name" value="Trio, isoform A"/>
    <property type="match status" value="1"/>
</dbReference>
<evidence type="ECO:0000259" key="15">
    <source>
        <dbReference type="PROSITE" id="PS50010"/>
    </source>
</evidence>
<keyword evidence="17" id="KW-1185">Reference proteome</keyword>
<keyword evidence="10" id="KW-1015">Disulfide bond</keyword>
<evidence type="ECO:0000256" key="2">
    <source>
        <dbReference type="ARBA" id="ARBA00022443"/>
    </source>
</evidence>
<dbReference type="CDD" id="cd00160">
    <property type="entry name" value="RhoGEF"/>
    <property type="match status" value="2"/>
</dbReference>
<evidence type="ECO:0000256" key="9">
    <source>
        <dbReference type="ARBA" id="ARBA00022840"/>
    </source>
</evidence>
<dbReference type="Pfam" id="PF00621">
    <property type="entry name" value="RhoGEF"/>
    <property type="match status" value="2"/>
</dbReference>
<dbReference type="PROSITE" id="PS50010">
    <property type="entry name" value="DH_2"/>
    <property type="match status" value="2"/>
</dbReference>
<dbReference type="InterPro" id="IPR035899">
    <property type="entry name" value="DBL_dom_sf"/>
</dbReference>
<evidence type="ECO:0000256" key="5">
    <source>
        <dbReference type="ARBA" id="ARBA00022658"/>
    </source>
</evidence>
<dbReference type="InterPro" id="IPR011993">
    <property type="entry name" value="PH-like_dom_sf"/>
</dbReference>
<feature type="region of interest" description="Disordered" evidence="12">
    <location>
        <begin position="1272"/>
        <end position="1291"/>
    </location>
</feature>
<feature type="region of interest" description="Disordered" evidence="12">
    <location>
        <begin position="1602"/>
        <end position="1650"/>
    </location>
</feature>
<dbReference type="InterPro" id="IPR055251">
    <property type="entry name" value="SOS1_NGEF_PH"/>
</dbReference>
<dbReference type="PROSITE" id="PS50191">
    <property type="entry name" value="CRAL_TRIO"/>
    <property type="match status" value="1"/>
</dbReference>
<feature type="compositionally biased region" description="Polar residues" evidence="12">
    <location>
        <begin position="248"/>
        <end position="276"/>
    </location>
</feature>
<feature type="compositionally biased region" description="Basic and acidic residues" evidence="12">
    <location>
        <begin position="1618"/>
        <end position="1634"/>
    </location>
</feature>
<dbReference type="InterPro" id="IPR058918">
    <property type="entry name" value="KALRN/TRIO-like_spectrin"/>
</dbReference>
<dbReference type="InterPro" id="IPR001849">
    <property type="entry name" value="PH_domain"/>
</dbReference>
<feature type="region of interest" description="Disordered" evidence="12">
    <location>
        <begin position="1231"/>
        <end position="1267"/>
    </location>
</feature>
<keyword evidence="7" id="KW-0547">Nucleotide-binding</keyword>
<feature type="region of interest" description="Disordered" evidence="12">
    <location>
        <begin position="1881"/>
        <end position="1905"/>
    </location>
</feature>
<dbReference type="SUPFAM" id="SSF50044">
    <property type="entry name" value="SH3-domain"/>
    <property type="match status" value="1"/>
</dbReference>
<dbReference type="CTD" id="7204"/>
<feature type="compositionally biased region" description="Polar residues" evidence="12">
    <location>
        <begin position="1602"/>
        <end position="1617"/>
    </location>
</feature>
<accession>A0A6P8XH57</accession>
<dbReference type="Gene3D" id="1.20.900.10">
    <property type="entry name" value="Dbl homology (DH) domain"/>
    <property type="match status" value="2"/>
</dbReference>
<evidence type="ECO:0000256" key="8">
    <source>
        <dbReference type="ARBA" id="ARBA00022777"/>
    </source>
</evidence>
<dbReference type="PROSITE" id="PS50002">
    <property type="entry name" value="SH3"/>
    <property type="match status" value="1"/>
</dbReference>
<feature type="compositionally biased region" description="Basic and acidic residues" evidence="12">
    <location>
        <begin position="1787"/>
        <end position="1815"/>
    </location>
</feature>
<dbReference type="InterPro" id="IPR018159">
    <property type="entry name" value="Spectrin/alpha-actinin"/>
</dbReference>
<dbReference type="FunFam" id="1.20.58.60:FF:000023">
    <property type="entry name" value="Kalirin RhoGEF kinase b"/>
    <property type="match status" value="1"/>
</dbReference>
<feature type="compositionally biased region" description="Low complexity" evidence="12">
    <location>
        <begin position="1820"/>
        <end position="1835"/>
    </location>
</feature>
<feature type="region of interest" description="Disordered" evidence="12">
    <location>
        <begin position="497"/>
        <end position="523"/>
    </location>
</feature>
<feature type="domain" description="DH" evidence="15">
    <location>
        <begin position="1295"/>
        <end position="1469"/>
    </location>
</feature>
<keyword evidence="3" id="KW-0963">Cytoplasm</keyword>
<dbReference type="Pfam" id="PF22697">
    <property type="entry name" value="SOS1_NGEF_PH"/>
    <property type="match status" value="2"/>
</dbReference>
<keyword evidence="4" id="KW-0597">Phosphoprotein</keyword>
<dbReference type="SMART" id="SM00325">
    <property type="entry name" value="RhoGEF"/>
    <property type="match status" value="2"/>
</dbReference>
<evidence type="ECO:0000256" key="1">
    <source>
        <dbReference type="ARBA" id="ARBA00004496"/>
    </source>
</evidence>
<dbReference type="Pfam" id="PF00435">
    <property type="entry name" value="Spectrin"/>
    <property type="match status" value="4"/>
</dbReference>